<evidence type="ECO:0000259" key="2">
    <source>
        <dbReference type="PROSITE" id="PS50072"/>
    </source>
</evidence>
<keyword evidence="4" id="KW-1185">Reference proteome</keyword>
<comment type="caution">
    <text evidence="3">The sequence shown here is derived from an EMBL/GenBank/DDBJ whole genome shotgun (WGS) entry which is preliminary data.</text>
</comment>
<dbReference type="InterPro" id="IPR029000">
    <property type="entry name" value="Cyclophilin-like_dom_sf"/>
</dbReference>
<keyword evidence="1" id="KW-0697">Rotamase</keyword>
<dbReference type="Gene3D" id="2.40.100.10">
    <property type="entry name" value="Cyclophilin-like"/>
    <property type="match status" value="1"/>
</dbReference>
<proteinExistence type="inferred from homology"/>
<dbReference type="InterPro" id="IPR002130">
    <property type="entry name" value="Cyclophilin-type_PPIase_dom"/>
</dbReference>
<dbReference type="GO" id="GO:0006457">
    <property type="term" value="P:protein folding"/>
    <property type="evidence" value="ECO:0007669"/>
    <property type="project" value="TreeGrafter"/>
</dbReference>
<comment type="catalytic activity">
    <reaction evidence="1">
        <text>[protein]-peptidylproline (omega=180) = [protein]-peptidylproline (omega=0)</text>
        <dbReference type="Rhea" id="RHEA:16237"/>
        <dbReference type="Rhea" id="RHEA-COMP:10747"/>
        <dbReference type="Rhea" id="RHEA-COMP:10748"/>
        <dbReference type="ChEBI" id="CHEBI:83833"/>
        <dbReference type="ChEBI" id="CHEBI:83834"/>
        <dbReference type="EC" id="5.2.1.8"/>
    </reaction>
</comment>
<dbReference type="GO" id="GO:0005737">
    <property type="term" value="C:cytoplasm"/>
    <property type="evidence" value="ECO:0007669"/>
    <property type="project" value="TreeGrafter"/>
</dbReference>
<dbReference type="PROSITE" id="PS50072">
    <property type="entry name" value="CSA_PPIASE_2"/>
    <property type="match status" value="1"/>
</dbReference>
<sequence length="271" mass="28040">MAAASVRVLCLHLVGVSSFASALRAPAAPRGVRAAAPAPAAADALPQLGRRELAERIVALSGAAGAGCLSATRRAAADDVAAGVPLPSNAPLDPATDTIPVSDVCYLDLAIDGSPAGRVLIELYGSIVPRTVDNFKALALGTQGFGYAGTQVFRVVDGFTIQAGDVLYDNGTGGKSIYGASFERENFRIRHSVPGMVSMINNRDAGPDSRFLIDTRLAGSGYLDDKYVAFGRVIDGMDVVTRIGRLPTRGTKNSPRSTVVITASGILARPS</sequence>
<organism evidence="3 4">
    <name type="scientific">Diacronema lutheri</name>
    <name type="common">Unicellular marine alga</name>
    <name type="synonym">Monochrysis lutheri</name>
    <dbReference type="NCBI Taxonomy" id="2081491"/>
    <lineage>
        <taxon>Eukaryota</taxon>
        <taxon>Haptista</taxon>
        <taxon>Haptophyta</taxon>
        <taxon>Pavlovophyceae</taxon>
        <taxon>Pavlovales</taxon>
        <taxon>Pavlovaceae</taxon>
        <taxon>Diacronema</taxon>
    </lineage>
</organism>
<evidence type="ECO:0000313" key="4">
    <source>
        <dbReference type="Proteomes" id="UP000751190"/>
    </source>
</evidence>
<accession>A0A8J5XM76</accession>
<gene>
    <name evidence="3" type="ORF">KFE25_009124</name>
</gene>
<feature type="signal peptide" evidence="1">
    <location>
        <begin position="1"/>
        <end position="22"/>
    </location>
</feature>
<comment type="similarity">
    <text evidence="1">Belongs to the cyclophilin-type PPIase family.</text>
</comment>
<keyword evidence="1" id="KW-0732">Signal</keyword>
<dbReference type="OMA" id="SGMQYVD"/>
<protein>
    <recommendedName>
        <fullName evidence="1">Peptidyl-prolyl cis-trans isomerase</fullName>
        <shortName evidence="1">PPIase</shortName>
        <ecNumber evidence="1">5.2.1.8</ecNumber>
    </recommendedName>
</protein>
<dbReference type="Proteomes" id="UP000751190">
    <property type="component" value="Unassembled WGS sequence"/>
</dbReference>
<feature type="chain" id="PRO_5035339164" description="Peptidyl-prolyl cis-trans isomerase" evidence="1">
    <location>
        <begin position="23"/>
        <end position="271"/>
    </location>
</feature>
<dbReference type="PRINTS" id="PR00153">
    <property type="entry name" value="CSAPPISMRASE"/>
</dbReference>
<dbReference type="OrthoDB" id="193499at2759"/>
<keyword evidence="1" id="KW-0413">Isomerase</keyword>
<reference evidence="3" key="1">
    <citation type="submission" date="2021-05" db="EMBL/GenBank/DDBJ databases">
        <title>The genome of the haptophyte Pavlova lutheri (Diacronema luteri, Pavlovales) - a model for lipid biosynthesis in eukaryotic algae.</title>
        <authorList>
            <person name="Hulatt C.J."/>
            <person name="Posewitz M.C."/>
        </authorList>
    </citation>
    <scope>NUCLEOTIDE SEQUENCE</scope>
    <source>
        <strain evidence="3">NIVA-4/92</strain>
    </source>
</reference>
<dbReference type="AlphaFoldDB" id="A0A8J5XM76"/>
<evidence type="ECO:0000313" key="3">
    <source>
        <dbReference type="EMBL" id="KAG8470703.1"/>
    </source>
</evidence>
<dbReference type="PANTHER" id="PTHR11071">
    <property type="entry name" value="PEPTIDYL-PROLYL CIS-TRANS ISOMERASE"/>
    <property type="match status" value="1"/>
</dbReference>
<name>A0A8J5XM76_DIALT</name>
<dbReference type="EMBL" id="JAGTXO010000001">
    <property type="protein sequence ID" value="KAG8470703.1"/>
    <property type="molecule type" value="Genomic_DNA"/>
</dbReference>
<comment type="function">
    <text evidence="1">PPIases accelerate the folding of proteins. It catalyzes the cis-trans isomerization of proline imidic peptide bonds in oligopeptides.</text>
</comment>
<dbReference type="GO" id="GO:0003755">
    <property type="term" value="F:peptidyl-prolyl cis-trans isomerase activity"/>
    <property type="evidence" value="ECO:0007669"/>
    <property type="project" value="UniProtKB-UniRule"/>
</dbReference>
<dbReference type="EC" id="5.2.1.8" evidence="1"/>
<evidence type="ECO:0000256" key="1">
    <source>
        <dbReference type="RuleBase" id="RU363019"/>
    </source>
</evidence>
<feature type="domain" description="PPIase cyclophilin-type" evidence="2">
    <location>
        <begin position="106"/>
        <end position="266"/>
    </location>
</feature>
<dbReference type="PANTHER" id="PTHR11071:SF561">
    <property type="entry name" value="PEPTIDYL-PROLYL CIS-TRANS ISOMERASE D-RELATED"/>
    <property type="match status" value="1"/>
</dbReference>
<dbReference type="SUPFAM" id="SSF50891">
    <property type="entry name" value="Cyclophilin-like"/>
    <property type="match status" value="1"/>
</dbReference>
<dbReference type="GO" id="GO:0016018">
    <property type="term" value="F:cyclosporin A binding"/>
    <property type="evidence" value="ECO:0007669"/>
    <property type="project" value="TreeGrafter"/>
</dbReference>
<dbReference type="Pfam" id="PF00160">
    <property type="entry name" value="Pro_isomerase"/>
    <property type="match status" value="1"/>
</dbReference>